<evidence type="ECO:0000259" key="8">
    <source>
        <dbReference type="Pfam" id="PF06738"/>
    </source>
</evidence>
<keyword evidence="10" id="KW-1185">Reference proteome</keyword>
<protein>
    <submittedName>
        <fullName evidence="9">Threonine/serine exporter family protein</fullName>
    </submittedName>
</protein>
<comment type="similarity">
    <text evidence="6">Belongs to the ThrE exporter (TC 2.A.79) family.</text>
</comment>
<dbReference type="PANTHER" id="PTHR34390:SF2">
    <property type="entry name" value="SUCCINATE TRANSPORTER SUBUNIT YJJP-RELATED"/>
    <property type="match status" value="1"/>
</dbReference>
<feature type="domain" description="Threonine/serine exporter-like N-terminal" evidence="8">
    <location>
        <begin position="9"/>
        <end position="248"/>
    </location>
</feature>
<dbReference type="EMBL" id="JAHQCW010000003">
    <property type="protein sequence ID" value="MBU9735452.1"/>
    <property type="molecule type" value="Genomic_DNA"/>
</dbReference>
<organism evidence="9 10">
    <name type="scientific">Diplocloster agilis</name>
    <dbReference type="NCBI Taxonomy" id="2850323"/>
    <lineage>
        <taxon>Bacteria</taxon>
        <taxon>Bacillati</taxon>
        <taxon>Bacillota</taxon>
        <taxon>Clostridia</taxon>
        <taxon>Lachnospirales</taxon>
        <taxon>Lachnospiraceae</taxon>
        <taxon>Diplocloster</taxon>
    </lineage>
</organism>
<dbReference type="Pfam" id="PF06738">
    <property type="entry name" value="ThrE"/>
    <property type="match status" value="1"/>
</dbReference>
<feature type="transmembrane region" description="Helical" evidence="7">
    <location>
        <begin position="116"/>
        <end position="135"/>
    </location>
</feature>
<evidence type="ECO:0000256" key="7">
    <source>
        <dbReference type="SAM" id="Phobius"/>
    </source>
</evidence>
<feature type="transmembrane region" description="Helical" evidence="7">
    <location>
        <begin position="192"/>
        <end position="210"/>
    </location>
</feature>
<comment type="subcellular location">
    <subcellularLocation>
        <location evidence="1">Cell membrane</location>
        <topology evidence="1">Multi-pass membrane protein</topology>
    </subcellularLocation>
</comment>
<dbReference type="GO" id="GO:0015744">
    <property type="term" value="P:succinate transport"/>
    <property type="evidence" value="ECO:0007669"/>
    <property type="project" value="TreeGrafter"/>
</dbReference>
<evidence type="ECO:0000256" key="6">
    <source>
        <dbReference type="ARBA" id="ARBA00034125"/>
    </source>
</evidence>
<dbReference type="InterPro" id="IPR050539">
    <property type="entry name" value="ThrE_Dicarb/AminoAcid_Exp"/>
</dbReference>
<feature type="transmembrane region" description="Helical" evidence="7">
    <location>
        <begin position="231"/>
        <end position="254"/>
    </location>
</feature>
<keyword evidence="2" id="KW-1003">Cell membrane</keyword>
<keyword evidence="3 7" id="KW-0812">Transmembrane</keyword>
<evidence type="ECO:0000313" key="9">
    <source>
        <dbReference type="EMBL" id="MBU9735452.1"/>
    </source>
</evidence>
<feature type="transmembrane region" description="Helical" evidence="7">
    <location>
        <begin position="141"/>
        <end position="158"/>
    </location>
</feature>
<feature type="transmembrane region" description="Helical" evidence="7">
    <location>
        <begin position="165"/>
        <end position="186"/>
    </location>
</feature>
<name>A0A949N9J9_9FIRM</name>
<evidence type="ECO:0000313" key="10">
    <source>
        <dbReference type="Proteomes" id="UP000712157"/>
    </source>
</evidence>
<comment type="caution">
    <text evidence="9">The sequence shown here is derived from an EMBL/GenBank/DDBJ whole genome shotgun (WGS) entry which is preliminary data.</text>
</comment>
<evidence type="ECO:0000256" key="3">
    <source>
        <dbReference type="ARBA" id="ARBA00022692"/>
    </source>
</evidence>
<dbReference type="Proteomes" id="UP000712157">
    <property type="component" value="Unassembled WGS sequence"/>
</dbReference>
<proteinExistence type="inferred from homology"/>
<reference evidence="9" key="1">
    <citation type="submission" date="2021-06" db="EMBL/GenBank/DDBJ databases">
        <title>Description of novel taxa of the family Lachnospiraceae.</title>
        <authorList>
            <person name="Chaplin A.V."/>
            <person name="Sokolova S.R."/>
            <person name="Pikina A.P."/>
            <person name="Korzhanova M."/>
            <person name="Belova V."/>
            <person name="Korostin D."/>
            <person name="Efimov B.A."/>
        </authorList>
    </citation>
    <scope>NUCLEOTIDE SEQUENCE</scope>
    <source>
        <strain evidence="9">ASD5720</strain>
    </source>
</reference>
<evidence type="ECO:0000256" key="1">
    <source>
        <dbReference type="ARBA" id="ARBA00004651"/>
    </source>
</evidence>
<dbReference type="GO" id="GO:0022857">
    <property type="term" value="F:transmembrane transporter activity"/>
    <property type="evidence" value="ECO:0007669"/>
    <property type="project" value="InterPro"/>
</dbReference>
<gene>
    <name evidence="9" type="ORF">KTH89_02820</name>
</gene>
<dbReference type="RefSeq" id="WP_238720545.1">
    <property type="nucleotide sequence ID" value="NZ_JAHQCW010000003.1"/>
</dbReference>
<accession>A0A949N9J9</accession>
<evidence type="ECO:0000256" key="4">
    <source>
        <dbReference type="ARBA" id="ARBA00022989"/>
    </source>
</evidence>
<sequence length="258" mass="28118">MDYQSLTDTAVLAGEIMLKNNAETYRCEETITHMLEAQKPGRAEAVVLTTSIVVTASDRDMHPITVVRRIKNRDTNLNRICRVNEISRRFCAGALTLNETREELMSVSRERIYRPYLVNLCLVMVSIFYTMLLGGNAIDCLNAAVCGVLMAAMTYGGSRIGLRPFIRDFCICAAIAVCACAVGRFLPVPVHLDLIIIATMMPMMPGVAVTNAARDTLQGDYMSGGARMLEAFVKALAIALGVGLGLGICGLFGWEVLL</sequence>
<evidence type="ECO:0000256" key="2">
    <source>
        <dbReference type="ARBA" id="ARBA00022475"/>
    </source>
</evidence>
<dbReference type="PANTHER" id="PTHR34390">
    <property type="entry name" value="UPF0442 PROTEIN YJJB-RELATED"/>
    <property type="match status" value="1"/>
</dbReference>
<evidence type="ECO:0000256" key="5">
    <source>
        <dbReference type="ARBA" id="ARBA00023136"/>
    </source>
</evidence>
<dbReference type="AlphaFoldDB" id="A0A949N9J9"/>
<keyword evidence="4 7" id="KW-1133">Transmembrane helix</keyword>
<dbReference type="GO" id="GO:0005886">
    <property type="term" value="C:plasma membrane"/>
    <property type="evidence" value="ECO:0007669"/>
    <property type="project" value="UniProtKB-SubCell"/>
</dbReference>
<keyword evidence="5 7" id="KW-0472">Membrane</keyword>
<dbReference type="InterPro" id="IPR010619">
    <property type="entry name" value="ThrE-like_N"/>
</dbReference>